<keyword evidence="1" id="KW-1133">Transmembrane helix</keyword>
<protein>
    <submittedName>
        <fullName evidence="2">Uncharacterized protein</fullName>
    </submittedName>
</protein>
<name>A0A3M5INY8_PSEA0</name>
<gene>
    <name evidence="2" type="ORF">ALP52_00850</name>
</gene>
<dbReference type="AlphaFoldDB" id="A0A3M5INY8"/>
<sequence>MKHKLPFALFVGGVIVFPPIVSKIINTSLFMSWGFSAKIAFALYVSLTFFIIASTLTLIYVAGTKLSKAGDAKRIELERISEREEPHVGKPASGKIRLSKTKEIATAAPKKKEGWFSSFADDLSSFGDSGVDSGGGGDGGGGGD</sequence>
<dbReference type="RefSeq" id="WP_122323227.1">
    <property type="nucleotide sequence ID" value="NZ_RBTD01000455.1"/>
</dbReference>
<evidence type="ECO:0000313" key="3">
    <source>
        <dbReference type="Proteomes" id="UP000276194"/>
    </source>
</evidence>
<proteinExistence type="predicted"/>
<dbReference type="EMBL" id="RBTD01000455">
    <property type="protein sequence ID" value="RMT12370.1"/>
    <property type="molecule type" value="Genomic_DNA"/>
</dbReference>
<keyword evidence="1" id="KW-0812">Transmembrane</keyword>
<reference evidence="2 3" key="1">
    <citation type="submission" date="2018-08" db="EMBL/GenBank/DDBJ databases">
        <title>Recombination of ecologically and evolutionarily significant loci maintains genetic cohesion in the Pseudomonas syringae species complex.</title>
        <authorList>
            <person name="Dillon M."/>
            <person name="Thakur S."/>
            <person name="Almeida R.N.D."/>
            <person name="Weir B.S."/>
            <person name="Guttman D.S."/>
        </authorList>
    </citation>
    <scope>NUCLEOTIDE SEQUENCE [LARGE SCALE GENOMIC DNA]</scope>
    <source>
        <strain evidence="2 3">ICMP 6941</strain>
    </source>
</reference>
<feature type="transmembrane region" description="Helical" evidence="1">
    <location>
        <begin position="39"/>
        <end position="63"/>
    </location>
</feature>
<evidence type="ECO:0000256" key="1">
    <source>
        <dbReference type="SAM" id="Phobius"/>
    </source>
</evidence>
<organism evidence="2 3">
    <name type="scientific">Pseudomonas amygdali pv. mori</name>
    <dbReference type="NCBI Taxonomy" id="34065"/>
    <lineage>
        <taxon>Bacteria</taxon>
        <taxon>Pseudomonadati</taxon>
        <taxon>Pseudomonadota</taxon>
        <taxon>Gammaproteobacteria</taxon>
        <taxon>Pseudomonadales</taxon>
        <taxon>Pseudomonadaceae</taxon>
        <taxon>Pseudomonas</taxon>
        <taxon>Pseudomonas amygdali</taxon>
    </lineage>
</organism>
<keyword evidence="1" id="KW-0472">Membrane</keyword>
<evidence type="ECO:0000313" key="2">
    <source>
        <dbReference type="EMBL" id="RMT12370.1"/>
    </source>
</evidence>
<comment type="caution">
    <text evidence="2">The sequence shown here is derived from an EMBL/GenBank/DDBJ whole genome shotgun (WGS) entry which is preliminary data.</text>
</comment>
<dbReference type="Proteomes" id="UP000276194">
    <property type="component" value="Unassembled WGS sequence"/>
</dbReference>
<accession>A0A3M5INY8</accession>